<sequence length="411" mass="44548">MTWLDRQSEPLVNRVTSLAEINSGTSNQAGVGRVAAVVRPWLETLADKVEMVELPPIQELNAQGQFQSRQFTDAVLATRRPQAPHQVLLSIHLDTVYGTEHPFQTVTHPEPNRLRGPGVADAKGGLVVMLAALEAFEQFSANSGLDVQRVGWRVVLNPDEEIGSLASVGLLQTLARDADIGMVYEPTLPDGKLIRQRKGSGNFSLLVRGRSAHAGREIERGRNAVAMLCRLFSQLQTLHRDDKSVTVNLARLIGGGPANIVPDFAAGWFNIRIADVSTADEVIQRLEKMVAEADGADGFNVSLHGGFSSLPKPFDSETRRLFDRVIEAGRTVGLSIETAQSGGVCDGNKLAAAGLTNVDTLGPRGGNIHSDQEYCLIDSLVERAKLSLAILESFANEPERFPSRESRPNLP</sequence>
<accession>A0A5M6DP37</accession>
<keyword evidence="1" id="KW-0479">Metal-binding</keyword>
<keyword evidence="2 4" id="KW-0378">Hydrolase</keyword>
<dbReference type="InterPro" id="IPR011650">
    <property type="entry name" value="Peptidase_M20_dimer"/>
</dbReference>
<dbReference type="GO" id="GO:0016787">
    <property type="term" value="F:hydrolase activity"/>
    <property type="evidence" value="ECO:0007669"/>
    <property type="project" value="UniProtKB-KW"/>
</dbReference>
<evidence type="ECO:0000256" key="2">
    <source>
        <dbReference type="ARBA" id="ARBA00022801"/>
    </source>
</evidence>
<dbReference type="Gene3D" id="3.30.70.360">
    <property type="match status" value="1"/>
</dbReference>
<dbReference type="PANTHER" id="PTHR43808">
    <property type="entry name" value="ACETYLORNITHINE DEACETYLASE"/>
    <property type="match status" value="1"/>
</dbReference>
<dbReference type="InterPro" id="IPR036264">
    <property type="entry name" value="Bact_exopeptidase_dim_dom"/>
</dbReference>
<dbReference type="Proteomes" id="UP000324479">
    <property type="component" value="Unassembled WGS sequence"/>
</dbReference>
<reference evidence="4 5" key="1">
    <citation type="submission" date="2019-08" db="EMBL/GenBank/DDBJ databases">
        <authorList>
            <person name="Dhanesh K."/>
            <person name="Kumar G."/>
            <person name="Sasikala C."/>
            <person name="Venkata Ramana C."/>
        </authorList>
    </citation>
    <scope>NUCLEOTIDE SEQUENCE [LARGE SCALE GENOMIC DNA]</scope>
    <source>
        <strain evidence="4 5">JC645</strain>
    </source>
</reference>
<dbReference type="Pfam" id="PF07687">
    <property type="entry name" value="M20_dimer"/>
    <property type="match status" value="1"/>
</dbReference>
<dbReference type="GO" id="GO:0046872">
    <property type="term" value="F:metal ion binding"/>
    <property type="evidence" value="ECO:0007669"/>
    <property type="project" value="UniProtKB-KW"/>
</dbReference>
<name>A0A5M6DP37_9BACT</name>
<dbReference type="SUPFAM" id="SSF53187">
    <property type="entry name" value="Zn-dependent exopeptidases"/>
    <property type="match status" value="1"/>
</dbReference>
<dbReference type="Gene3D" id="3.40.630.10">
    <property type="entry name" value="Zn peptidases"/>
    <property type="match status" value="1"/>
</dbReference>
<proteinExistence type="predicted"/>
<dbReference type="EMBL" id="VWOX01000001">
    <property type="protein sequence ID" value="KAA5547205.1"/>
    <property type="molecule type" value="Genomic_DNA"/>
</dbReference>
<organism evidence="4 5">
    <name type="scientific">Roseiconus nitratireducens</name>
    <dbReference type="NCBI Taxonomy" id="2605748"/>
    <lineage>
        <taxon>Bacteria</taxon>
        <taxon>Pseudomonadati</taxon>
        <taxon>Planctomycetota</taxon>
        <taxon>Planctomycetia</taxon>
        <taxon>Pirellulales</taxon>
        <taxon>Pirellulaceae</taxon>
        <taxon>Roseiconus</taxon>
    </lineage>
</organism>
<evidence type="ECO:0000313" key="5">
    <source>
        <dbReference type="Proteomes" id="UP000324479"/>
    </source>
</evidence>
<evidence type="ECO:0000256" key="1">
    <source>
        <dbReference type="ARBA" id="ARBA00022723"/>
    </source>
</evidence>
<feature type="domain" description="Peptidase M20 dimerisation" evidence="3">
    <location>
        <begin position="197"/>
        <end position="294"/>
    </location>
</feature>
<comment type="caution">
    <text evidence="4">The sequence shown here is derived from an EMBL/GenBank/DDBJ whole genome shotgun (WGS) entry which is preliminary data.</text>
</comment>
<dbReference type="Pfam" id="PF01546">
    <property type="entry name" value="Peptidase_M20"/>
    <property type="match status" value="1"/>
</dbReference>
<dbReference type="RefSeq" id="WP_150074327.1">
    <property type="nucleotide sequence ID" value="NZ_VWOX01000001.1"/>
</dbReference>
<dbReference type="InterPro" id="IPR002933">
    <property type="entry name" value="Peptidase_M20"/>
</dbReference>
<gene>
    <name evidence="4" type="ORF">FYK55_02030</name>
</gene>
<dbReference type="NCBIfam" id="NF005602">
    <property type="entry name" value="PRK07338.1"/>
    <property type="match status" value="1"/>
</dbReference>
<dbReference type="AlphaFoldDB" id="A0A5M6DP37"/>
<dbReference type="PANTHER" id="PTHR43808:SF9">
    <property type="entry name" value="BLL0789 PROTEIN"/>
    <property type="match status" value="1"/>
</dbReference>
<keyword evidence="5" id="KW-1185">Reference proteome</keyword>
<evidence type="ECO:0000259" key="3">
    <source>
        <dbReference type="Pfam" id="PF07687"/>
    </source>
</evidence>
<protein>
    <submittedName>
        <fullName evidence="4">Hydrolase</fullName>
    </submittedName>
</protein>
<evidence type="ECO:0000313" key="4">
    <source>
        <dbReference type="EMBL" id="KAA5547205.1"/>
    </source>
</evidence>
<dbReference type="SUPFAM" id="SSF55031">
    <property type="entry name" value="Bacterial exopeptidase dimerisation domain"/>
    <property type="match status" value="1"/>
</dbReference>
<dbReference type="InterPro" id="IPR050072">
    <property type="entry name" value="Peptidase_M20A"/>
</dbReference>